<dbReference type="Proteomes" id="UP000087766">
    <property type="component" value="Unplaced"/>
</dbReference>
<keyword evidence="6" id="KW-0677">Repeat</keyword>
<keyword evidence="8" id="KW-0418">Kinase</keyword>
<keyword evidence="12" id="KW-0675">Receptor</keyword>
<evidence type="ECO:0000256" key="1">
    <source>
        <dbReference type="ARBA" id="ARBA00004167"/>
    </source>
</evidence>
<evidence type="ECO:0000256" key="16">
    <source>
        <dbReference type="PROSITE-ProRule" id="PRU10141"/>
    </source>
</evidence>
<dbReference type="InterPro" id="IPR002902">
    <property type="entry name" value="GNK2"/>
</dbReference>
<evidence type="ECO:0000256" key="9">
    <source>
        <dbReference type="ARBA" id="ARBA00022840"/>
    </source>
</evidence>
<keyword evidence="3" id="KW-0808">Transferase</keyword>
<dbReference type="GO" id="GO:0005524">
    <property type="term" value="F:ATP binding"/>
    <property type="evidence" value="ECO:0007669"/>
    <property type="project" value="UniProtKB-UniRule"/>
</dbReference>
<evidence type="ECO:0000256" key="4">
    <source>
        <dbReference type="ARBA" id="ARBA00022692"/>
    </source>
</evidence>
<evidence type="ECO:0000256" key="17">
    <source>
        <dbReference type="SAM" id="Phobius"/>
    </source>
</evidence>
<dbReference type="GeneID" id="106754336"/>
<evidence type="ECO:0000313" key="21">
    <source>
        <dbReference type="Proteomes" id="UP000087766"/>
    </source>
</evidence>
<evidence type="ECO:0000256" key="7">
    <source>
        <dbReference type="ARBA" id="ARBA00022741"/>
    </source>
</evidence>
<dbReference type="InterPro" id="IPR001245">
    <property type="entry name" value="Ser-Thr/Tyr_kinase_cat_dom"/>
</dbReference>
<evidence type="ECO:0000259" key="20">
    <source>
        <dbReference type="PROSITE" id="PS51473"/>
    </source>
</evidence>
<dbReference type="Pfam" id="PF01657">
    <property type="entry name" value="Stress-antifung"/>
    <property type="match status" value="2"/>
</dbReference>
<evidence type="ECO:0000256" key="14">
    <source>
        <dbReference type="ARBA" id="ARBA00047558"/>
    </source>
</evidence>
<feature type="chain" id="PRO_5018315684" evidence="18">
    <location>
        <begin position="24"/>
        <end position="649"/>
    </location>
</feature>
<evidence type="ECO:0000256" key="12">
    <source>
        <dbReference type="ARBA" id="ARBA00023170"/>
    </source>
</evidence>
<reference evidence="22" key="1">
    <citation type="submission" date="2025-08" db="UniProtKB">
        <authorList>
            <consortium name="RefSeq"/>
        </authorList>
    </citation>
    <scope>IDENTIFICATION</scope>
    <source>
        <tissue evidence="22">Leaf</tissue>
    </source>
</reference>
<keyword evidence="9 16" id="KW-0067">ATP-binding</keyword>
<dbReference type="CDD" id="cd14066">
    <property type="entry name" value="STKc_IRAK"/>
    <property type="match status" value="1"/>
</dbReference>
<evidence type="ECO:0000256" key="13">
    <source>
        <dbReference type="ARBA" id="ARBA00023180"/>
    </source>
</evidence>
<dbReference type="PROSITE" id="PS00107">
    <property type="entry name" value="PROTEIN_KINASE_ATP"/>
    <property type="match status" value="1"/>
</dbReference>
<dbReference type="SUPFAM" id="SSF56112">
    <property type="entry name" value="Protein kinase-like (PK-like)"/>
    <property type="match status" value="1"/>
</dbReference>
<dbReference type="Pfam" id="PF07714">
    <property type="entry name" value="PK_Tyr_Ser-Thr"/>
    <property type="match status" value="1"/>
</dbReference>
<dbReference type="FunFam" id="1.10.510.10:FF:000129">
    <property type="entry name" value="cysteine-rich receptor-like protein kinase 10"/>
    <property type="match status" value="1"/>
</dbReference>
<evidence type="ECO:0000259" key="19">
    <source>
        <dbReference type="PROSITE" id="PS50011"/>
    </source>
</evidence>
<keyword evidence="21" id="KW-1185">Reference proteome</keyword>
<evidence type="ECO:0000256" key="11">
    <source>
        <dbReference type="ARBA" id="ARBA00023136"/>
    </source>
</evidence>
<name>A0A3Q0EPP9_VIGRR</name>
<evidence type="ECO:0000313" key="22">
    <source>
        <dbReference type="RefSeq" id="XP_022633640.1"/>
    </source>
</evidence>
<evidence type="ECO:0000256" key="8">
    <source>
        <dbReference type="ARBA" id="ARBA00022777"/>
    </source>
</evidence>
<gene>
    <name evidence="22" type="primary">LOC106754336</name>
</gene>
<feature type="domain" description="Gnk2-homologous" evidence="20">
    <location>
        <begin position="135"/>
        <end position="240"/>
    </location>
</feature>
<dbReference type="SMART" id="SM00220">
    <property type="entry name" value="S_TKc"/>
    <property type="match status" value="1"/>
</dbReference>
<feature type="domain" description="Protein kinase" evidence="19">
    <location>
        <begin position="332"/>
        <end position="617"/>
    </location>
</feature>
<evidence type="ECO:0000256" key="6">
    <source>
        <dbReference type="ARBA" id="ARBA00022737"/>
    </source>
</evidence>
<dbReference type="FunFam" id="3.30.430.20:FF:000009">
    <property type="entry name" value="Cysteine-rich receptor-like protein kinase 28"/>
    <property type="match status" value="1"/>
</dbReference>
<sequence length="649" mass="73724">MVVTQTCFGFFLLLSWGITVTEAKTQIFMGSNCQNTSQEPLSIAYQANLDKILAWMSSDAATSKGYNHTSIGINTTVYGQYDCRGDVAENFCQFCVSFASREAPKRCPNRVSAIVWYEYCMLRYSNESFFGKILTHPTWHALGTKNVSNMEEVRRGEGFVKSMITKATQESNHLYYLGSFNLSSTQKRFGMVHCGRDLSNAACRQCLEALLEQTHKCCEQNIGWFIWSGTCMIRYDDQMFYRLSNQTSSLPPSNDETDKQRGYRMSKILIISISVMGSIILCLSVYWWCYRKRVRKDWFRPSSFHKIQTEESWTTELPIIPLTTILQSTDNFSEACKLGEGGFGTVYKGILADGTQIAVKRLSKFSGQGSEEFNNEVLFIANLQHRNLVRLLACCLDENENILVYEYLPNKSLDFHLFDDEKRKQFDWKLRLRIINGTAKGILYLHEDSRVTVIHRDLKASNVLLDHDMNPKISDFGLARAFEIGQKQAKTKRVMGTYGYMAPEYAMEGLFSVKSDVFSFGVLVLEIISGRKNGGFYLSDGENLLVYALRTWYEGKCLELMDSMLEKSFIGSEVERCIQIGLLCVQEDARDRPTMSDVVVMLASDTVAIPKPRHPAFSVGRTATEEVPTSRSSKKLSISDITISITLPR</sequence>
<keyword evidence="2" id="KW-0723">Serine/threonine-protein kinase</keyword>
<keyword evidence="7 16" id="KW-0547">Nucleotide-binding</keyword>
<keyword evidence="4 17" id="KW-0812">Transmembrane</keyword>
<dbReference type="PROSITE" id="PS50011">
    <property type="entry name" value="PROTEIN_KINASE_DOM"/>
    <property type="match status" value="1"/>
</dbReference>
<evidence type="ECO:0000256" key="3">
    <source>
        <dbReference type="ARBA" id="ARBA00022679"/>
    </source>
</evidence>
<keyword evidence="13" id="KW-0325">Glycoprotein</keyword>
<dbReference type="Gene3D" id="1.10.510.10">
    <property type="entry name" value="Transferase(Phosphotransferase) domain 1"/>
    <property type="match status" value="1"/>
</dbReference>
<feature type="binding site" evidence="16">
    <location>
        <position position="360"/>
    </location>
    <ligand>
        <name>ATP</name>
        <dbReference type="ChEBI" id="CHEBI:30616"/>
    </ligand>
</feature>
<feature type="signal peptide" evidence="18">
    <location>
        <begin position="1"/>
        <end position="23"/>
    </location>
</feature>
<feature type="domain" description="Gnk2-homologous" evidence="20">
    <location>
        <begin position="27"/>
        <end position="129"/>
    </location>
</feature>
<dbReference type="AlphaFoldDB" id="A0A3Q0EPP9"/>
<keyword evidence="11 17" id="KW-0472">Membrane</keyword>
<dbReference type="InterPro" id="IPR017441">
    <property type="entry name" value="Protein_kinase_ATP_BS"/>
</dbReference>
<comment type="catalytic activity">
    <reaction evidence="14">
        <text>L-seryl-[protein] + ATP = O-phospho-L-seryl-[protein] + ADP + H(+)</text>
        <dbReference type="Rhea" id="RHEA:17989"/>
        <dbReference type="Rhea" id="RHEA-COMP:9863"/>
        <dbReference type="Rhea" id="RHEA-COMP:11604"/>
        <dbReference type="ChEBI" id="CHEBI:15378"/>
        <dbReference type="ChEBI" id="CHEBI:29999"/>
        <dbReference type="ChEBI" id="CHEBI:30616"/>
        <dbReference type="ChEBI" id="CHEBI:83421"/>
        <dbReference type="ChEBI" id="CHEBI:456216"/>
    </reaction>
</comment>
<evidence type="ECO:0000256" key="2">
    <source>
        <dbReference type="ARBA" id="ARBA00022527"/>
    </source>
</evidence>
<proteinExistence type="predicted"/>
<organism evidence="21 22">
    <name type="scientific">Vigna radiata var. radiata</name>
    <name type="common">Mung bean</name>
    <name type="synonym">Phaseolus aureus</name>
    <dbReference type="NCBI Taxonomy" id="3916"/>
    <lineage>
        <taxon>Eukaryota</taxon>
        <taxon>Viridiplantae</taxon>
        <taxon>Streptophyta</taxon>
        <taxon>Embryophyta</taxon>
        <taxon>Tracheophyta</taxon>
        <taxon>Spermatophyta</taxon>
        <taxon>Magnoliopsida</taxon>
        <taxon>eudicotyledons</taxon>
        <taxon>Gunneridae</taxon>
        <taxon>Pentapetalae</taxon>
        <taxon>rosids</taxon>
        <taxon>fabids</taxon>
        <taxon>Fabales</taxon>
        <taxon>Fabaceae</taxon>
        <taxon>Papilionoideae</taxon>
        <taxon>50 kb inversion clade</taxon>
        <taxon>NPAAA clade</taxon>
        <taxon>indigoferoid/millettioid clade</taxon>
        <taxon>Phaseoleae</taxon>
        <taxon>Vigna</taxon>
    </lineage>
</organism>
<comment type="catalytic activity">
    <reaction evidence="15">
        <text>L-threonyl-[protein] + ATP = O-phospho-L-threonyl-[protein] + ADP + H(+)</text>
        <dbReference type="Rhea" id="RHEA:46608"/>
        <dbReference type="Rhea" id="RHEA-COMP:11060"/>
        <dbReference type="Rhea" id="RHEA-COMP:11605"/>
        <dbReference type="ChEBI" id="CHEBI:15378"/>
        <dbReference type="ChEBI" id="CHEBI:30013"/>
        <dbReference type="ChEBI" id="CHEBI:30616"/>
        <dbReference type="ChEBI" id="CHEBI:61977"/>
        <dbReference type="ChEBI" id="CHEBI:456216"/>
    </reaction>
</comment>
<keyword evidence="10 17" id="KW-1133">Transmembrane helix</keyword>
<dbReference type="InterPro" id="IPR000719">
    <property type="entry name" value="Prot_kinase_dom"/>
</dbReference>
<dbReference type="GO" id="GO:0005886">
    <property type="term" value="C:plasma membrane"/>
    <property type="evidence" value="ECO:0007669"/>
    <property type="project" value="TreeGrafter"/>
</dbReference>
<keyword evidence="5 18" id="KW-0732">Signal</keyword>
<dbReference type="PANTHER" id="PTHR27002">
    <property type="entry name" value="RECEPTOR-LIKE SERINE/THREONINE-PROTEIN KINASE SD1-8"/>
    <property type="match status" value="1"/>
</dbReference>
<dbReference type="PROSITE" id="PS00108">
    <property type="entry name" value="PROTEIN_KINASE_ST"/>
    <property type="match status" value="1"/>
</dbReference>
<dbReference type="GO" id="GO:0006950">
    <property type="term" value="P:response to stress"/>
    <property type="evidence" value="ECO:0007669"/>
    <property type="project" value="UniProtKB-ARBA"/>
</dbReference>
<evidence type="ECO:0000256" key="15">
    <source>
        <dbReference type="ARBA" id="ARBA00047951"/>
    </source>
</evidence>
<comment type="subcellular location">
    <subcellularLocation>
        <location evidence="1">Membrane</location>
        <topology evidence="1">Single-pass membrane protein</topology>
    </subcellularLocation>
</comment>
<accession>A0A3Q0EPP9</accession>
<dbReference type="PANTHER" id="PTHR27002:SF970">
    <property type="entry name" value="CYSTEINE-RICH RECEPTOR-LIKE KINASE"/>
    <property type="match status" value="1"/>
</dbReference>
<feature type="transmembrane region" description="Helical" evidence="17">
    <location>
        <begin position="268"/>
        <end position="290"/>
    </location>
</feature>
<dbReference type="Gene3D" id="3.30.430.20">
    <property type="entry name" value="Gnk2 domain, C-X8-C-X2-C motif"/>
    <property type="match status" value="2"/>
</dbReference>
<dbReference type="InterPro" id="IPR038408">
    <property type="entry name" value="GNK2_sf"/>
</dbReference>
<protein>
    <submittedName>
        <fullName evidence="22">Cysteine-rich receptor-like protein kinase 10 isoform X4</fullName>
    </submittedName>
</protein>
<dbReference type="CDD" id="cd23509">
    <property type="entry name" value="Gnk2-like"/>
    <property type="match status" value="2"/>
</dbReference>
<dbReference type="FunFam" id="3.30.200.20:FF:000142">
    <property type="entry name" value="Cysteine-rich receptor-like protein kinase 10"/>
    <property type="match status" value="1"/>
</dbReference>
<dbReference type="InterPro" id="IPR011009">
    <property type="entry name" value="Kinase-like_dom_sf"/>
</dbReference>
<evidence type="ECO:0000256" key="5">
    <source>
        <dbReference type="ARBA" id="ARBA00022729"/>
    </source>
</evidence>
<dbReference type="PROSITE" id="PS51473">
    <property type="entry name" value="GNK2"/>
    <property type="match status" value="2"/>
</dbReference>
<evidence type="ECO:0000256" key="10">
    <source>
        <dbReference type="ARBA" id="ARBA00022989"/>
    </source>
</evidence>
<dbReference type="RefSeq" id="XP_022633640.1">
    <property type="nucleotide sequence ID" value="XM_022777919.1"/>
</dbReference>
<dbReference type="InterPro" id="IPR008271">
    <property type="entry name" value="Ser/Thr_kinase_AS"/>
</dbReference>
<dbReference type="GO" id="GO:0004674">
    <property type="term" value="F:protein serine/threonine kinase activity"/>
    <property type="evidence" value="ECO:0007669"/>
    <property type="project" value="UniProtKB-KW"/>
</dbReference>
<evidence type="ECO:0000256" key="18">
    <source>
        <dbReference type="SAM" id="SignalP"/>
    </source>
</evidence>
<dbReference type="Gene3D" id="3.30.200.20">
    <property type="entry name" value="Phosphorylase Kinase, domain 1"/>
    <property type="match status" value="1"/>
</dbReference>